<dbReference type="CDD" id="cd21437">
    <property type="entry name" value="zf-HIT_ZNHIT1_like"/>
    <property type="match status" value="1"/>
</dbReference>
<dbReference type="EMBL" id="MU128933">
    <property type="protein sequence ID" value="KAF9517263.1"/>
    <property type="molecule type" value="Genomic_DNA"/>
</dbReference>
<evidence type="ECO:0000256" key="2">
    <source>
        <dbReference type="ARBA" id="ARBA00022771"/>
    </source>
</evidence>
<feature type="domain" description="HIT-type" evidence="6">
    <location>
        <begin position="136"/>
        <end position="168"/>
    </location>
</feature>
<organism evidence="7 8">
    <name type="scientific">Hydnum rufescens UP504</name>
    <dbReference type="NCBI Taxonomy" id="1448309"/>
    <lineage>
        <taxon>Eukaryota</taxon>
        <taxon>Fungi</taxon>
        <taxon>Dikarya</taxon>
        <taxon>Basidiomycota</taxon>
        <taxon>Agaricomycotina</taxon>
        <taxon>Agaricomycetes</taxon>
        <taxon>Cantharellales</taxon>
        <taxon>Hydnaceae</taxon>
        <taxon>Hydnum</taxon>
    </lineage>
</organism>
<evidence type="ECO:0000256" key="4">
    <source>
        <dbReference type="PROSITE-ProRule" id="PRU00453"/>
    </source>
</evidence>
<dbReference type="SUPFAM" id="SSF144232">
    <property type="entry name" value="HIT/MYND zinc finger-like"/>
    <property type="match status" value="1"/>
</dbReference>
<evidence type="ECO:0000313" key="7">
    <source>
        <dbReference type="EMBL" id="KAF9517263.1"/>
    </source>
</evidence>
<name>A0A9P6B3X8_9AGAM</name>
<evidence type="ECO:0000313" key="8">
    <source>
        <dbReference type="Proteomes" id="UP000886523"/>
    </source>
</evidence>
<comment type="caution">
    <text evidence="7">The sequence shown here is derived from an EMBL/GenBank/DDBJ whole genome shotgun (WGS) entry which is preliminary data.</text>
</comment>
<evidence type="ECO:0000256" key="1">
    <source>
        <dbReference type="ARBA" id="ARBA00022723"/>
    </source>
</evidence>
<dbReference type="PROSITE" id="PS51083">
    <property type="entry name" value="ZF_HIT"/>
    <property type="match status" value="1"/>
</dbReference>
<gene>
    <name evidence="7" type="ORF">BS47DRAFT_1380604</name>
</gene>
<dbReference type="InterPro" id="IPR039723">
    <property type="entry name" value="Vps71/ZNHIT1"/>
</dbReference>
<keyword evidence="1" id="KW-0479">Metal-binding</keyword>
<accession>A0A9P6B3X8</accession>
<evidence type="ECO:0000259" key="6">
    <source>
        <dbReference type="PROSITE" id="PS51083"/>
    </source>
</evidence>
<dbReference type="GO" id="GO:0005634">
    <property type="term" value="C:nucleus"/>
    <property type="evidence" value="ECO:0007669"/>
    <property type="project" value="UniProtKB-ARBA"/>
</dbReference>
<dbReference type="GO" id="GO:0008270">
    <property type="term" value="F:zinc ion binding"/>
    <property type="evidence" value="ECO:0007669"/>
    <property type="project" value="UniProtKB-UniRule"/>
</dbReference>
<feature type="region of interest" description="Disordered" evidence="5">
    <location>
        <begin position="60"/>
        <end position="80"/>
    </location>
</feature>
<keyword evidence="3" id="KW-0862">Zinc</keyword>
<dbReference type="PANTHER" id="PTHR13093">
    <property type="entry name" value="ZINC FINGER HIT DOMAIN CONTAINING PROTEIN 1"/>
    <property type="match status" value="1"/>
</dbReference>
<reference evidence="7" key="1">
    <citation type="journal article" date="2020" name="Nat. Commun.">
        <title>Large-scale genome sequencing of mycorrhizal fungi provides insights into the early evolution of symbiotic traits.</title>
        <authorList>
            <person name="Miyauchi S."/>
            <person name="Kiss E."/>
            <person name="Kuo A."/>
            <person name="Drula E."/>
            <person name="Kohler A."/>
            <person name="Sanchez-Garcia M."/>
            <person name="Morin E."/>
            <person name="Andreopoulos B."/>
            <person name="Barry K.W."/>
            <person name="Bonito G."/>
            <person name="Buee M."/>
            <person name="Carver A."/>
            <person name="Chen C."/>
            <person name="Cichocki N."/>
            <person name="Clum A."/>
            <person name="Culley D."/>
            <person name="Crous P.W."/>
            <person name="Fauchery L."/>
            <person name="Girlanda M."/>
            <person name="Hayes R.D."/>
            <person name="Keri Z."/>
            <person name="LaButti K."/>
            <person name="Lipzen A."/>
            <person name="Lombard V."/>
            <person name="Magnuson J."/>
            <person name="Maillard F."/>
            <person name="Murat C."/>
            <person name="Nolan M."/>
            <person name="Ohm R.A."/>
            <person name="Pangilinan J."/>
            <person name="Pereira M.F."/>
            <person name="Perotto S."/>
            <person name="Peter M."/>
            <person name="Pfister S."/>
            <person name="Riley R."/>
            <person name="Sitrit Y."/>
            <person name="Stielow J.B."/>
            <person name="Szollosi G."/>
            <person name="Zifcakova L."/>
            <person name="Stursova M."/>
            <person name="Spatafora J.W."/>
            <person name="Tedersoo L."/>
            <person name="Vaario L.M."/>
            <person name="Yamada A."/>
            <person name="Yan M."/>
            <person name="Wang P."/>
            <person name="Xu J."/>
            <person name="Bruns T."/>
            <person name="Baldrian P."/>
            <person name="Vilgalys R."/>
            <person name="Dunand C."/>
            <person name="Henrissat B."/>
            <person name="Grigoriev I.V."/>
            <person name="Hibbett D."/>
            <person name="Nagy L.G."/>
            <person name="Martin F.M."/>
        </authorList>
    </citation>
    <scope>NUCLEOTIDE SEQUENCE</scope>
    <source>
        <strain evidence="7">UP504</strain>
    </source>
</reference>
<dbReference type="Proteomes" id="UP000886523">
    <property type="component" value="Unassembled WGS sequence"/>
</dbReference>
<dbReference type="Pfam" id="PF04438">
    <property type="entry name" value="zf-HIT"/>
    <property type="match status" value="1"/>
</dbReference>
<keyword evidence="8" id="KW-1185">Reference proteome</keyword>
<feature type="region of interest" description="Disordered" evidence="5">
    <location>
        <begin position="1"/>
        <end position="47"/>
    </location>
</feature>
<dbReference type="OrthoDB" id="74807at2759"/>
<protein>
    <recommendedName>
        <fullName evidence="6">HIT-type domain-containing protein</fullName>
    </recommendedName>
</protein>
<sequence>MPPRAAPVVRKKSSRQSQAQAVAFSHAGSVPPEQIARRKKRHLDELERSNYTEPKFAIISGEGNEGEQGTAKDRMRSTISDKKRKSSVAVRRVLLYRKNLATLLEEFSSSMSSTSSGPTYLTAVAPVPPTPRRPFCSVCGYWGNYSCQKCGMHYCTISCRATHDETRCEKRIV</sequence>
<dbReference type="GO" id="GO:0006338">
    <property type="term" value="P:chromatin remodeling"/>
    <property type="evidence" value="ECO:0007669"/>
    <property type="project" value="InterPro"/>
</dbReference>
<dbReference type="AlphaFoldDB" id="A0A9P6B3X8"/>
<feature type="compositionally biased region" description="Basic and acidic residues" evidence="5">
    <location>
        <begin position="70"/>
        <end position="80"/>
    </location>
</feature>
<keyword evidence="2 4" id="KW-0863">Zinc-finger</keyword>
<evidence type="ECO:0000256" key="3">
    <source>
        <dbReference type="ARBA" id="ARBA00022833"/>
    </source>
</evidence>
<proteinExistence type="predicted"/>
<evidence type="ECO:0000256" key="5">
    <source>
        <dbReference type="SAM" id="MobiDB-lite"/>
    </source>
</evidence>
<dbReference type="InterPro" id="IPR007529">
    <property type="entry name" value="Znf_HIT"/>
</dbReference>